<keyword evidence="2" id="KW-1185">Reference proteome</keyword>
<organism evidence="1 2">
    <name type="scientific">Penicillium roqueforti (strain FM164)</name>
    <dbReference type="NCBI Taxonomy" id="1365484"/>
    <lineage>
        <taxon>Eukaryota</taxon>
        <taxon>Fungi</taxon>
        <taxon>Dikarya</taxon>
        <taxon>Ascomycota</taxon>
        <taxon>Pezizomycotina</taxon>
        <taxon>Eurotiomycetes</taxon>
        <taxon>Eurotiomycetidae</taxon>
        <taxon>Eurotiales</taxon>
        <taxon>Aspergillaceae</taxon>
        <taxon>Penicillium</taxon>
    </lineage>
</organism>
<accession>W6QJ58</accession>
<gene>
    <name evidence="1" type="ORF">PROQFM164_S01g003434</name>
</gene>
<protein>
    <submittedName>
        <fullName evidence="1">Genomic scaffold, ProqFM164S01</fullName>
    </submittedName>
</protein>
<evidence type="ECO:0000313" key="2">
    <source>
        <dbReference type="Proteomes" id="UP000030686"/>
    </source>
</evidence>
<dbReference type="AlphaFoldDB" id="W6QJ58"/>
<dbReference type="Proteomes" id="UP000030686">
    <property type="component" value="Unassembled WGS sequence"/>
</dbReference>
<evidence type="ECO:0000313" key="1">
    <source>
        <dbReference type="EMBL" id="CDM29622.1"/>
    </source>
</evidence>
<reference evidence="1" key="1">
    <citation type="journal article" date="2014" name="Nat. Commun.">
        <title>Multiple recent horizontal transfers of a large genomic region in cheese making fungi.</title>
        <authorList>
            <person name="Cheeseman K."/>
            <person name="Ropars J."/>
            <person name="Renault P."/>
            <person name="Dupont J."/>
            <person name="Gouzy J."/>
            <person name="Branca A."/>
            <person name="Abraham A.L."/>
            <person name="Ceppi M."/>
            <person name="Conseiller E."/>
            <person name="Debuchy R."/>
            <person name="Malagnac F."/>
            <person name="Goarin A."/>
            <person name="Silar P."/>
            <person name="Lacoste S."/>
            <person name="Sallet E."/>
            <person name="Bensimon A."/>
            <person name="Giraud T."/>
            <person name="Brygoo Y."/>
        </authorList>
    </citation>
    <scope>NUCLEOTIDE SEQUENCE [LARGE SCALE GENOMIC DNA]</scope>
    <source>
        <strain evidence="1">FM164</strain>
    </source>
</reference>
<sequence>MESPIIAGLGISPSSAKYYFLPSALLAHWYRQL</sequence>
<dbReference type="EMBL" id="HG792015">
    <property type="protein sequence ID" value="CDM29622.1"/>
    <property type="molecule type" value="Genomic_DNA"/>
</dbReference>
<proteinExistence type="predicted"/>
<name>W6QJ58_PENRF</name>